<dbReference type="Pfam" id="PF01868">
    <property type="entry name" value="RNase_P-MRP_p29"/>
    <property type="match status" value="1"/>
</dbReference>
<sequence>MIDANNILIHEFIGLEVEVAKSTCKNLIGKKGKVVDETKNTIEIERAGVTKVIPKRMSTFRFHLPSGGSVDVDGKTIGYKPEDRPRRLLKYVKKVG</sequence>
<dbReference type="EMBL" id="CP058998">
    <property type="protein sequence ID" value="QLJ53000.1"/>
    <property type="molecule type" value="Genomic_DNA"/>
</dbReference>
<dbReference type="Proteomes" id="UP000510821">
    <property type="component" value="Chromosome"/>
</dbReference>
<proteinExistence type="inferred from homology"/>
<reference evidence="8" key="1">
    <citation type="submission" date="2020-07" db="EMBL/GenBank/DDBJ databases">
        <title>Metabolic diversity and evolutionary history of the archaeal phylum ###Micrarchaeota### uncovered from a freshwater lake metagenome.</title>
        <authorList>
            <person name="Kadnikov V.V."/>
            <person name="Savvichev A.S."/>
            <person name="Mardanov A.V."/>
            <person name="Beletsky A.V."/>
            <person name="Chupakov A.V."/>
            <person name="Kokryatskaya N.M."/>
            <person name="Pimenov N.V."/>
            <person name="Ravin N.V."/>
        </authorList>
    </citation>
    <scope>NUCLEOTIDE SEQUENCE [LARGE SCALE GENOMIC DNA]</scope>
</reference>
<accession>A0A7D6BFV7</accession>
<keyword evidence="2 6" id="KW-0819">tRNA processing</keyword>
<dbReference type="EC" id="3.1.26.5" evidence="6"/>
<name>A0A7D6BFV7_FERL1</name>
<gene>
    <name evidence="6" type="primary">rnp1</name>
    <name evidence="7" type="ORF">Sv326_0825</name>
</gene>
<keyword evidence="3 6" id="KW-0540">Nuclease</keyword>
<dbReference type="GO" id="GO:0030677">
    <property type="term" value="C:ribonuclease P complex"/>
    <property type="evidence" value="ECO:0007669"/>
    <property type="project" value="UniProtKB-UniRule"/>
</dbReference>
<evidence type="ECO:0000256" key="1">
    <source>
        <dbReference type="ARBA" id="ARBA00022490"/>
    </source>
</evidence>
<evidence type="ECO:0000256" key="4">
    <source>
        <dbReference type="ARBA" id="ARBA00022759"/>
    </source>
</evidence>
<evidence type="ECO:0000313" key="7">
    <source>
        <dbReference type="EMBL" id="QLJ53000.1"/>
    </source>
</evidence>
<keyword evidence="1 6" id="KW-0963">Cytoplasm</keyword>
<dbReference type="Gene3D" id="2.30.30.210">
    <property type="entry name" value="Ribonuclease P/MRP, subunit p29"/>
    <property type="match status" value="1"/>
</dbReference>
<dbReference type="GO" id="GO:0004526">
    <property type="term" value="F:ribonuclease P activity"/>
    <property type="evidence" value="ECO:0007669"/>
    <property type="project" value="UniProtKB-UniRule"/>
</dbReference>
<organism evidence="7 8">
    <name type="scientific">Fermentimicrarchaeum limneticum</name>
    <dbReference type="NCBI Taxonomy" id="2795018"/>
    <lineage>
        <taxon>Archaea</taxon>
        <taxon>Candidatus Micrarchaeota</taxon>
        <taxon>Candidatus Fermentimicrarchaeales</taxon>
        <taxon>Candidatus Fermentimicrarchaeaceae</taxon>
        <taxon>Candidatus Fermentimicrarchaeum</taxon>
    </lineage>
</organism>
<dbReference type="GO" id="GO:0001682">
    <property type="term" value="P:tRNA 5'-leader removal"/>
    <property type="evidence" value="ECO:0007669"/>
    <property type="project" value="UniProtKB-UniRule"/>
</dbReference>
<dbReference type="KEGG" id="flt:Sv326_0825"/>
<dbReference type="SUPFAM" id="SSF101744">
    <property type="entry name" value="Rof/RNase P subunit-like"/>
    <property type="match status" value="1"/>
</dbReference>
<dbReference type="InterPro" id="IPR023534">
    <property type="entry name" value="Rof/RNase_P-like"/>
</dbReference>
<dbReference type="AlphaFoldDB" id="A0A7D6BFV7"/>
<dbReference type="NCBIfam" id="NF046110">
    <property type="entry name" value="RNaseP1Mthb"/>
    <property type="match status" value="1"/>
</dbReference>
<comment type="function">
    <text evidence="6">Part of ribonuclease P, a protein complex that generates mature tRNA molecules by cleaving their 5'-ends.</text>
</comment>
<dbReference type="InterPro" id="IPR023538">
    <property type="entry name" value="RNP1"/>
</dbReference>
<evidence type="ECO:0000313" key="8">
    <source>
        <dbReference type="Proteomes" id="UP000510821"/>
    </source>
</evidence>
<evidence type="ECO:0000256" key="6">
    <source>
        <dbReference type="HAMAP-Rule" id="MF_00754"/>
    </source>
</evidence>
<protein>
    <recommendedName>
        <fullName evidence="6">Ribonuclease P protein component 1</fullName>
        <shortName evidence="6">RNase P component 1</shortName>
        <ecNumber evidence="6">3.1.26.5</ecNumber>
    </recommendedName>
    <alternativeName>
        <fullName evidence="6">Rpp29</fullName>
    </alternativeName>
</protein>
<comment type="similarity">
    <text evidence="6">Belongs to the eukaryotic/archaeal RNase P protein component 1 family.</text>
</comment>
<dbReference type="HAMAP" id="MF_00754">
    <property type="entry name" value="RNase_P_1"/>
    <property type="match status" value="1"/>
</dbReference>
<comment type="subcellular location">
    <subcellularLocation>
        <location evidence="6">Cytoplasm</location>
    </subcellularLocation>
</comment>
<dbReference type="SMART" id="SM00538">
    <property type="entry name" value="POP4"/>
    <property type="match status" value="1"/>
</dbReference>
<keyword evidence="4 6" id="KW-0255">Endonuclease</keyword>
<comment type="subunit">
    <text evidence="6">Consists of a catalytic RNA component and at least 4-5 protein subunits.</text>
</comment>
<evidence type="ECO:0000256" key="2">
    <source>
        <dbReference type="ARBA" id="ARBA00022694"/>
    </source>
</evidence>
<keyword evidence="5 6" id="KW-0378">Hydrolase</keyword>
<dbReference type="GO" id="GO:0005737">
    <property type="term" value="C:cytoplasm"/>
    <property type="evidence" value="ECO:0007669"/>
    <property type="project" value="UniProtKB-SubCell"/>
</dbReference>
<evidence type="ECO:0000256" key="3">
    <source>
        <dbReference type="ARBA" id="ARBA00022722"/>
    </source>
</evidence>
<dbReference type="InterPro" id="IPR036980">
    <property type="entry name" value="RNase_P/MRP_Rpp29_sf"/>
</dbReference>
<dbReference type="GO" id="GO:0003723">
    <property type="term" value="F:RNA binding"/>
    <property type="evidence" value="ECO:0007669"/>
    <property type="project" value="InterPro"/>
</dbReference>
<dbReference type="InterPro" id="IPR002730">
    <property type="entry name" value="Rpp29/RNP1"/>
</dbReference>
<comment type="catalytic activity">
    <reaction evidence="6">
        <text>Endonucleolytic cleavage of RNA, removing 5'-extranucleotides from tRNA precursor.</text>
        <dbReference type="EC" id="3.1.26.5"/>
    </reaction>
</comment>
<evidence type="ECO:0000256" key="5">
    <source>
        <dbReference type="ARBA" id="ARBA00022801"/>
    </source>
</evidence>